<accession>A0ABS6JQ45</accession>
<comment type="caution">
    <text evidence="2">The sequence shown here is derived from an EMBL/GenBank/DDBJ whole genome shotgun (WGS) entry which is preliminary data.</text>
</comment>
<dbReference type="InterPro" id="IPR011528">
    <property type="entry name" value="NERD"/>
</dbReference>
<name>A0ABS6JQ45_9BACI</name>
<dbReference type="RefSeq" id="WP_088073116.1">
    <property type="nucleotide sequence ID" value="NZ_JAHQCR010000014.1"/>
</dbReference>
<protein>
    <submittedName>
        <fullName evidence="2">NERD domain-containing protein</fullName>
    </submittedName>
</protein>
<reference evidence="2 3" key="1">
    <citation type="submission" date="2021-06" db="EMBL/GenBank/DDBJ databases">
        <title>Bacillus sp. RD4P76, an endophyte from a halophyte.</title>
        <authorList>
            <person name="Sun J.-Q."/>
        </authorList>
    </citation>
    <scope>NUCLEOTIDE SEQUENCE [LARGE SCALE GENOMIC DNA]</scope>
    <source>
        <strain evidence="2 3">JCM 17098</strain>
    </source>
</reference>
<dbReference type="EMBL" id="JAHQCR010000014">
    <property type="protein sequence ID" value="MBU9720226.1"/>
    <property type="molecule type" value="Genomic_DNA"/>
</dbReference>
<sequence>MIIKEAQKPRKIKKLEVLLLRTPESLPQRDILNSMLNRELAGYEGELQLQYYLNFLTEKDYHLLHHIRLKDDNGYFQMDAILVTKFYILIMDSKYWTGHITIDNHFKQYIQLNKGVTQVYSDPVLQISLQEKRLKRWLKKMKYPTLPVKSLVVFTNRNVHLETQTPPNNYPFLNRVIKTPELIMKIDNFHHMYQMEILTNKELNKLTKTLCIKNVPEDPDYLSILDISPNIIIKGIRCEHCHMYAMKRYKGKWYCPHCKNRSSTAHHTTLQEYSFLYGNKITNKQLRNFLLIGSTSVAHKLLSSMDLPQTGPKQRTIYHLPIN</sequence>
<gene>
    <name evidence="2" type="ORF">KS407_02085</name>
</gene>
<dbReference type="PROSITE" id="PS50965">
    <property type="entry name" value="NERD"/>
    <property type="match status" value="1"/>
</dbReference>
<keyword evidence="3" id="KW-1185">Reference proteome</keyword>
<feature type="domain" description="NERD" evidence="1">
    <location>
        <begin position="41"/>
        <end position="161"/>
    </location>
</feature>
<dbReference type="Pfam" id="PF08378">
    <property type="entry name" value="NERD"/>
    <property type="match status" value="1"/>
</dbReference>
<organism evidence="2 3">
    <name type="scientific">Evansella alkalicola</name>
    <dbReference type="NCBI Taxonomy" id="745819"/>
    <lineage>
        <taxon>Bacteria</taxon>
        <taxon>Bacillati</taxon>
        <taxon>Bacillota</taxon>
        <taxon>Bacilli</taxon>
        <taxon>Bacillales</taxon>
        <taxon>Bacillaceae</taxon>
        <taxon>Evansella</taxon>
    </lineage>
</organism>
<evidence type="ECO:0000259" key="1">
    <source>
        <dbReference type="PROSITE" id="PS50965"/>
    </source>
</evidence>
<evidence type="ECO:0000313" key="3">
    <source>
        <dbReference type="Proteomes" id="UP000790580"/>
    </source>
</evidence>
<dbReference type="Proteomes" id="UP000790580">
    <property type="component" value="Unassembled WGS sequence"/>
</dbReference>
<proteinExistence type="predicted"/>
<evidence type="ECO:0000313" key="2">
    <source>
        <dbReference type="EMBL" id="MBU9720226.1"/>
    </source>
</evidence>